<dbReference type="RefSeq" id="WP_092559943.1">
    <property type="nucleotide sequence ID" value="NZ_FOYZ01000004.1"/>
</dbReference>
<dbReference type="InterPro" id="IPR025699">
    <property type="entry name" value="ABC2_memb-like"/>
</dbReference>
<feature type="transmembrane region" description="Helical" evidence="1">
    <location>
        <begin position="12"/>
        <end position="32"/>
    </location>
</feature>
<accession>A0A1I6J1Z2</accession>
<feature type="transmembrane region" description="Helical" evidence="1">
    <location>
        <begin position="141"/>
        <end position="159"/>
    </location>
</feature>
<sequence>MSGLLLKDIYNLRRYLKSIIIILVFYLVYSISIKNINFFLGMTFVLMSMIPLSAIGYDERAKWDKYALTMPVSRTDMVTSKYLLALGIGGLCMIANVMLSIIIQKSSLMEAILASGAMLFLSLLYDCILLPVVFKLGVEKGRYVMFAVLLIPAIGVMYLKKLPKPDQSVIETGMKAAPFIIVVLFILSMMLSVHIYKSKELD</sequence>
<dbReference type="AlphaFoldDB" id="A0A1I6J1Z2"/>
<evidence type="ECO:0000256" key="1">
    <source>
        <dbReference type="SAM" id="Phobius"/>
    </source>
</evidence>
<dbReference type="EMBL" id="FOYZ01000004">
    <property type="protein sequence ID" value="SFR72983.1"/>
    <property type="molecule type" value="Genomic_DNA"/>
</dbReference>
<proteinExistence type="predicted"/>
<keyword evidence="3" id="KW-1185">Reference proteome</keyword>
<feature type="transmembrane region" description="Helical" evidence="1">
    <location>
        <begin position="82"/>
        <end position="103"/>
    </location>
</feature>
<dbReference type="STRING" id="37658.SAMN05661086_01369"/>
<dbReference type="OrthoDB" id="1655186at2"/>
<dbReference type="PANTHER" id="PTHR41309">
    <property type="entry name" value="MEMBRANE PROTEIN-RELATED"/>
    <property type="match status" value="1"/>
</dbReference>
<evidence type="ECO:0000313" key="3">
    <source>
        <dbReference type="Proteomes" id="UP000199659"/>
    </source>
</evidence>
<keyword evidence="1" id="KW-1133">Transmembrane helix</keyword>
<dbReference type="Pfam" id="PF13346">
    <property type="entry name" value="ABC2_membrane_5"/>
    <property type="match status" value="1"/>
</dbReference>
<name>A0A1I6J1Z2_9FIRM</name>
<evidence type="ECO:0000313" key="2">
    <source>
        <dbReference type="EMBL" id="SFR72983.1"/>
    </source>
</evidence>
<feature type="transmembrane region" description="Helical" evidence="1">
    <location>
        <begin position="38"/>
        <end position="57"/>
    </location>
</feature>
<organism evidence="2 3">
    <name type="scientific">Anaeromicropila populeti</name>
    <dbReference type="NCBI Taxonomy" id="37658"/>
    <lineage>
        <taxon>Bacteria</taxon>
        <taxon>Bacillati</taxon>
        <taxon>Bacillota</taxon>
        <taxon>Clostridia</taxon>
        <taxon>Lachnospirales</taxon>
        <taxon>Lachnospiraceae</taxon>
        <taxon>Anaeromicropila</taxon>
    </lineage>
</organism>
<feature type="transmembrane region" description="Helical" evidence="1">
    <location>
        <begin position="179"/>
        <end position="196"/>
    </location>
</feature>
<dbReference type="Proteomes" id="UP000199659">
    <property type="component" value="Unassembled WGS sequence"/>
</dbReference>
<dbReference type="PANTHER" id="PTHR41309:SF2">
    <property type="entry name" value="MEMBRANE PROTEIN"/>
    <property type="match status" value="1"/>
</dbReference>
<keyword evidence="1" id="KW-0472">Membrane</keyword>
<protein>
    <submittedName>
        <fullName evidence="2">ABC-2 family transporter protein</fullName>
    </submittedName>
</protein>
<keyword evidence="1" id="KW-0812">Transmembrane</keyword>
<feature type="transmembrane region" description="Helical" evidence="1">
    <location>
        <begin position="109"/>
        <end position="134"/>
    </location>
</feature>
<reference evidence="2 3" key="1">
    <citation type="submission" date="2016-10" db="EMBL/GenBank/DDBJ databases">
        <authorList>
            <person name="de Groot N.N."/>
        </authorList>
    </citation>
    <scope>NUCLEOTIDE SEQUENCE [LARGE SCALE GENOMIC DNA]</scope>
    <source>
        <strain evidence="2 3">743A</strain>
    </source>
</reference>
<gene>
    <name evidence="2" type="ORF">SAMN05661086_01369</name>
</gene>